<dbReference type="Proteomes" id="UP001367508">
    <property type="component" value="Unassembled WGS sequence"/>
</dbReference>
<organism evidence="1 2">
    <name type="scientific">Canavalia gladiata</name>
    <name type="common">Sword bean</name>
    <name type="synonym">Dolichos gladiatus</name>
    <dbReference type="NCBI Taxonomy" id="3824"/>
    <lineage>
        <taxon>Eukaryota</taxon>
        <taxon>Viridiplantae</taxon>
        <taxon>Streptophyta</taxon>
        <taxon>Embryophyta</taxon>
        <taxon>Tracheophyta</taxon>
        <taxon>Spermatophyta</taxon>
        <taxon>Magnoliopsida</taxon>
        <taxon>eudicotyledons</taxon>
        <taxon>Gunneridae</taxon>
        <taxon>Pentapetalae</taxon>
        <taxon>rosids</taxon>
        <taxon>fabids</taxon>
        <taxon>Fabales</taxon>
        <taxon>Fabaceae</taxon>
        <taxon>Papilionoideae</taxon>
        <taxon>50 kb inversion clade</taxon>
        <taxon>NPAAA clade</taxon>
        <taxon>indigoferoid/millettioid clade</taxon>
        <taxon>Phaseoleae</taxon>
        <taxon>Canavalia</taxon>
    </lineage>
</organism>
<dbReference type="AlphaFoldDB" id="A0AAN9LZI3"/>
<sequence>MRRNLCLSLHKVVVMKHGRKQVKVVVIGDTFRDICDVRVEAMKEKGSLTLWLSLMTGEDRFNEDEHDLSHTGVHRGNSLLDLAFQLHQGYVTLLHGLLLCHPYTATDVQHFLRLMTMKLHCTHHLPFMAIILANLHDPVL</sequence>
<gene>
    <name evidence="1" type="ORF">VNO77_15420</name>
</gene>
<keyword evidence="2" id="KW-1185">Reference proteome</keyword>
<reference evidence="1 2" key="1">
    <citation type="submission" date="2024-01" db="EMBL/GenBank/DDBJ databases">
        <title>The genomes of 5 underutilized Papilionoideae crops provide insights into root nodulation and disease resistanc.</title>
        <authorList>
            <person name="Jiang F."/>
        </authorList>
    </citation>
    <scope>NUCLEOTIDE SEQUENCE [LARGE SCALE GENOMIC DNA]</scope>
    <source>
        <strain evidence="1">LVBAO_FW01</strain>
        <tissue evidence="1">Leaves</tissue>
    </source>
</reference>
<comment type="caution">
    <text evidence="1">The sequence shown here is derived from an EMBL/GenBank/DDBJ whole genome shotgun (WGS) entry which is preliminary data.</text>
</comment>
<name>A0AAN9LZI3_CANGL</name>
<evidence type="ECO:0000313" key="1">
    <source>
        <dbReference type="EMBL" id="KAK7345046.1"/>
    </source>
</evidence>
<dbReference type="EMBL" id="JAYMYQ010000003">
    <property type="protein sequence ID" value="KAK7345046.1"/>
    <property type="molecule type" value="Genomic_DNA"/>
</dbReference>
<evidence type="ECO:0000313" key="2">
    <source>
        <dbReference type="Proteomes" id="UP001367508"/>
    </source>
</evidence>
<proteinExistence type="predicted"/>
<protein>
    <submittedName>
        <fullName evidence="1">Uncharacterized protein</fullName>
    </submittedName>
</protein>
<accession>A0AAN9LZI3</accession>